<sequence>MSLRNDWTREEIEAIYNKPLLELIYEAATIHRENNDPSEVQVSTLLSIKTGGCPENCSYCPQSIHHNTGLEPERLLTLDEVMTKASIASQNGSTRFCMGAAWRNVKDNKQFDRVIDMVKGVNTLGMEVCCTLGMLTKQQAERLKEAGLHAYNHNLDTSEGHYAEIITTRTYKDRLDTLEHVRETGLNVCSGGIIGLGETAEDRIIMLHTLANLPKHPESVPVNALVAVQGTPLENQERVSVWDMVRMIATARIIMPKSQVRLSAGRQEMPITEQALCFMAGASSIFAGEKLLTTPNPDVNQDKMMFELLGIKPMAAFKGQEKELEATEF</sequence>
<evidence type="ECO:0000256" key="11">
    <source>
        <dbReference type="ARBA" id="ARBA00023014"/>
    </source>
</evidence>
<dbReference type="PANTHER" id="PTHR22976:SF2">
    <property type="entry name" value="BIOTIN SYNTHASE, MITOCHONDRIAL"/>
    <property type="match status" value="1"/>
</dbReference>
<dbReference type="Pfam" id="PF06968">
    <property type="entry name" value="BATS"/>
    <property type="match status" value="1"/>
</dbReference>
<evidence type="ECO:0000256" key="8">
    <source>
        <dbReference type="ARBA" id="ARBA00022723"/>
    </source>
</evidence>
<dbReference type="AlphaFoldDB" id="A0A6S6RY68"/>
<keyword evidence="9 13" id="KW-0093">Biotin biosynthesis</keyword>
<dbReference type="EC" id="2.8.1.6" evidence="3 13"/>
<dbReference type="InterPro" id="IPR024177">
    <property type="entry name" value="Biotin_synthase"/>
</dbReference>
<evidence type="ECO:0000256" key="10">
    <source>
        <dbReference type="ARBA" id="ARBA00023004"/>
    </source>
</evidence>
<proteinExistence type="inferred from homology"/>
<evidence type="ECO:0000256" key="5">
    <source>
        <dbReference type="ARBA" id="ARBA00022679"/>
    </source>
</evidence>
<evidence type="ECO:0000256" key="4">
    <source>
        <dbReference type="ARBA" id="ARBA00022485"/>
    </source>
</evidence>
<keyword evidence="7 13" id="KW-0001">2Fe-2S</keyword>
<keyword evidence="8 13" id="KW-0479">Metal-binding</keyword>
<evidence type="ECO:0000256" key="14">
    <source>
        <dbReference type="PIRSR" id="PIRSR001619-1"/>
    </source>
</evidence>
<evidence type="ECO:0000256" key="6">
    <source>
        <dbReference type="ARBA" id="ARBA00022691"/>
    </source>
</evidence>
<comment type="cofactor">
    <cofactor evidence="14">
        <name>[2Fe-2S] cluster</name>
        <dbReference type="ChEBI" id="CHEBI:190135"/>
    </cofactor>
    <text evidence="14">Binds 1 [2Fe-2S] cluster. The cluster is coordinated with 3 cysteines and 1 arginine.</text>
</comment>
<dbReference type="SFLD" id="SFLDG01060">
    <property type="entry name" value="BATS_domain_containing"/>
    <property type="match status" value="1"/>
</dbReference>
<comment type="subunit">
    <text evidence="13">Homodimer.</text>
</comment>
<evidence type="ECO:0000259" key="15">
    <source>
        <dbReference type="PROSITE" id="PS51918"/>
    </source>
</evidence>
<dbReference type="HAMAP" id="MF_01694">
    <property type="entry name" value="BioB"/>
    <property type="match status" value="1"/>
</dbReference>
<evidence type="ECO:0000256" key="7">
    <source>
        <dbReference type="ARBA" id="ARBA00022714"/>
    </source>
</evidence>
<dbReference type="Gene3D" id="3.20.20.70">
    <property type="entry name" value="Aldolase class I"/>
    <property type="match status" value="1"/>
</dbReference>
<feature type="binding site" evidence="13 14">
    <location>
        <position position="129"/>
    </location>
    <ligand>
        <name>[2Fe-2S] cluster</name>
        <dbReference type="ChEBI" id="CHEBI:190135"/>
    </ligand>
</feature>
<feature type="binding site" evidence="13 14">
    <location>
        <position position="261"/>
    </location>
    <ligand>
        <name>[2Fe-2S] cluster</name>
        <dbReference type="ChEBI" id="CHEBI:190135"/>
    </ligand>
</feature>
<dbReference type="GO" id="GO:0051539">
    <property type="term" value="F:4 iron, 4 sulfur cluster binding"/>
    <property type="evidence" value="ECO:0007669"/>
    <property type="project" value="UniProtKB-KW"/>
</dbReference>
<dbReference type="SMART" id="SM00876">
    <property type="entry name" value="BATS"/>
    <property type="match status" value="1"/>
</dbReference>
<dbReference type="GO" id="GO:0005506">
    <property type="term" value="F:iron ion binding"/>
    <property type="evidence" value="ECO:0007669"/>
    <property type="project" value="UniProtKB-UniRule"/>
</dbReference>
<evidence type="ECO:0000256" key="3">
    <source>
        <dbReference type="ARBA" id="ARBA00012236"/>
    </source>
</evidence>
<dbReference type="CDD" id="cd01335">
    <property type="entry name" value="Radical_SAM"/>
    <property type="match status" value="1"/>
</dbReference>
<evidence type="ECO:0000256" key="12">
    <source>
        <dbReference type="ARBA" id="ARBA00051157"/>
    </source>
</evidence>
<dbReference type="InterPro" id="IPR006638">
    <property type="entry name" value="Elp3/MiaA/NifB-like_rSAM"/>
</dbReference>
<comment type="pathway">
    <text evidence="1 13">Cofactor biosynthesis; biotin biosynthesis; biotin from 7,8-diaminononanoate: step 2/2.</text>
</comment>
<dbReference type="SMART" id="SM00729">
    <property type="entry name" value="Elp3"/>
    <property type="match status" value="1"/>
</dbReference>
<evidence type="ECO:0000256" key="9">
    <source>
        <dbReference type="ARBA" id="ARBA00022756"/>
    </source>
</evidence>
<keyword evidence="6 13" id="KW-0949">S-adenosyl-L-methionine</keyword>
<comment type="cofactor">
    <cofactor evidence="13">
        <name>[2Fe-2S] cluster</name>
        <dbReference type="ChEBI" id="CHEBI:190135"/>
    </cofactor>
    <text evidence="13">Binds 1 [2Fe-2S] cluster. The cluster is coordinated with 3 cysteines and 1 arginine.</text>
</comment>
<dbReference type="EMBL" id="CACVAQ010000010">
    <property type="protein sequence ID" value="CAA6798761.1"/>
    <property type="molecule type" value="Genomic_DNA"/>
</dbReference>
<name>A0A6S6RY68_9BACT</name>
<keyword evidence="10 13" id="KW-0408">Iron</keyword>
<dbReference type="SUPFAM" id="SSF102114">
    <property type="entry name" value="Radical SAM enzymes"/>
    <property type="match status" value="1"/>
</dbReference>
<keyword evidence="5 13" id="KW-0808">Transferase</keyword>
<organism evidence="16">
    <name type="scientific">uncultured Aureispira sp</name>
    <dbReference type="NCBI Taxonomy" id="1331704"/>
    <lineage>
        <taxon>Bacteria</taxon>
        <taxon>Pseudomonadati</taxon>
        <taxon>Bacteroidota</taxon>
        <taxon>Saprospiria</taxon>
        <taxon>Saprospirales</taxon>
        <taxon>Saprospiraceae</taxon>
        <taxon>Aureispira</taxon>
        <taxon>environmental samples</taxon>
    </lineage>
</organism>
<feature type="binding site" evidence="13 14">
    <location>
        <position position="53"/>
    </location>
    <ligand>
        <name>[4Fe-4S] cluster</name>
        <dbReference type="ChEBI" id="CHEBI:49883"/>
        <note>4Fe-4S-S-AdoMet</note>
    </ligand>
</feature>
<evidence type="ECO:0000313" key="16">
    <source>
        <dbReference type="EMBL" id="CAA6798761.1"/>
    </source>
</evidence>
<comment type="similarity">
    <text evidence="2 13">Belongs to the radical SAM superfamily. Biotin synthase family.</text>
</comment>
<accession>A0A6S6RY68</accession>
<dbReference type="InterPro" id="IPR007197">
    <property type="entry name" value="rSAM"/>
</dbReference>
<dbReference type="InterPro" id="IPR010722">
    <property type="entry name" value="BATS_dom"/>
</dbReference>
<dbReference type="InterPro" id="IPR002684">
    <property type="entry name" value="Biotin_synth/BioAB"/>
</dbReference>
<gene>
    <name evidence="13" type="primary">bioB</name>
    <name evidence="16" type="ORF">HELGO_WM10119</name>
</gene>
<dbReference type="GO" id="GO:0051537">
    <property type="term" value="F:2 iron, 2 sulfur cluster binding"/>
    <property type="evidence" value="ECO:0007669"/>
    <property type="project" value="UniProtKB-KW"/>
</dbReference>
<feature type="domain" description="Radical SAM core" evidence="15">
    <location>
        <begin position="38"/>
        <end position="266"/>
    </location>
</feature>
<dbReference type="PANTHER" id="PTHR22976">
    <property type="entry name" value="BIOTIN SYNTHASE"/>
    <property type="match status" value="1"/>
</dbReference>
<feature type="binding site" evidence="13 14">
    <location>
        <position position="189"/>
    </location>
    <ligand>
        <name>[2Fe-2S] cluster</name>
        <dbReference type="ChEBI" id="CHEBI:190135"/>
    </ligand>
</feature>
<dbReference type="SFLD" id="SFLDG01278">
    <property type="entry name" value="biotin_synthase_like"/>
    <property type="match status" value="1"/>
</dbReference>
<dbReference type="GO" id="GO:0009102">
    <property type="term" value="P:biotin biosynthetic process"/>
    <property type="evidence" value="ECO:0007669"/>
    <property type="project" value="UniProtKB-UniRule"/>
</dbReference>
<feature type="binding site" evidence="13 14">
    <location>
        <position position="97"/>
    </location>
    <ligand>
        <name>[2Fe-2S] cluster</name>
        <dbReference type="ChEBI" id="CHEBI:190135"/>
    </ligand>
</feature>
<dbReference type="Pfam" id="PF04055">
    <property type="entry name" value="Radical_SAM"/>
    <property type="match status" value="1"/>
</dbReference>
<keyword evidence="11 13" id="KW-0411">Iron-sulfur</keyword>
<dbReference type="InterPro" id="IPR058240">
    <property type="entry name" value="rSAM_sf"/>
</dbReference>
<feature type="binding site" evidence="13 14">
    <location>
        <position position="57"/>
    </location>
    <ligand>
        <name>[4Fe-4S] cluster</name>
        <dbReference type="ChEBI" id="CHEBI:49883"/>
        <note>4Fe-4S-S-AdoMet</note>
    </ligand>
</feature>
<reference evidence="16" key="1">
    <citation type="submission" date="2020-01" db="EMBL/GenBank/DDBJ databases">
        <authorList>
            <person name="Meier V. D."/>
            <person name="Meier V D."/>
        </authorList>
    </citation>
    <scope>NUCLEOTIDE SEQUENCE</scope>
    <source>
        <strain evidence="16">HLG_WM_MAG_10</strain>
    </source>
</reference>
<comment type="function">
    <text evidence="13">Catalyzes the conversion of dethiobiotin (DTB) to biotin by the insertion of a sulfur atom into dethiobiotin via a radical-based mechanism.</text>
</comment>
<dbReference type="InterPro" id="IPR013785">
    <property type="entry name" value="Aldolase_TIM"/>
</dbReference>
<feature type="binding site" evidence="13 14">
    <location>
        <position position="60"/>
    </location>
    <ligand>
        <name>[4Fe-4S] cluster</name>
        <dbReference type="ChEBI" id="CHEBI:49883"/>
        <note>4Fe-4S-S-AdoMet</note>
    </ligand>
</feature>
<evidence type="ECO:0000256" key="1">
    <source>
        <dbReference type="ARBA" id="ARBA00004942"/>
    </source>
</evidence>
<dbReference type="GO" id="GO:0004076">
    <property type="term" value="F:biotin synthase activity"/>
    <property type="evidence" value="ECO:0007669"/>
    <property type="project" value="UniProtKB-UniRule"/>
</dbReference>
<dbReference type="SFLD" id="SFLDS00029">
    <property type="entry name" value="Radical_SAM"/>
    <property type="match status" value="1"/>
</dbReference>
<evidence type="ECO:0000256" key="13">
    <source>
        <dbReference type="HAMAP-Rule" id="MF_01694"/>
    </source>
</evidence>
<dbReference type="NCBIfam" id="TIGR00433">
    <property type="entry name" value="bioB"/>
    <property type="match status" value="1"/>
</dbReference>
<evidence type="ECO:0000256" key="2">
    <source>
        <dbReference type="ARBA" id="ARBA00010765"/>
    </source>
</evidence>
<protein>
    <recommendedName>
        <fullName evidence="3 13">Biotin synthase</fullName>
        <ecNumber evidence="3 13">2.8.1.6</ecNumber>
    </recommendedName>
</protein>
<comment type="cofactor">
    <cofactor evidence="13 14">
        <name>[4Fe-4S] cluster</name>
        <dbReference type="ChEBI" id="CHEBI:49883"/>
    </cofactor>
    <text evidence="13 14">Binds 1 [4Fe-4S] cluster. The cluster is coordinated with 3 cysteines and an exchangeable S-adenosyl-L-methionine.</text>
</comment>
<dbReference type="UniPathway" id="UPA00078">
    <property type="reaction ID" value="UER00162"/>
</dbReference>
<dbReference type="SFLD" id="SFLDF00272">
    <property type="entry name" value="biotin_synthase"/>
    <property type="match status" value="1"/>
</dbReference>
<dbReference type="PIRSF" id="PIRSF001619">
    <property type="entry name" value="Biotin_synth"/>
    <property type="match status" value="1"/>
</dbReference>
<dbReference type="PROSITE" id="PS51918">
    <property type="entry name" value="RADICAL_SAM"/>
    <property type="match status" value="1"/>
</dbReference>
<comment type="catalytic activity">
    <reaction evidence="12 13">
        <text>(4R,5S)-dethiobiotin + (sulfur carrier)-SH + 2 reduced [2Fe-2S]-[ferredoxin] + 2 S-adenosyl-L-methionine = (sulfur carrier)-H + biotin + 2 5'-deoxyadenosine + 2 L-methionine + 2 oxidized [2Fe-2S]-[ferredoxin]</text>
        <dbReference type="Rhea" id="RHEA:22060"/>
        <dbReference type="Rhea" id="RHEA-COMP:10000"/>
        <dbReference type="Rhea" id="RHEA-COMP:10001"/>
        <dbReference type="Rhea" id="RHEA-COMP:14737"/>
        <dbReference type="Rhea" id="RHEA-COMP:14739"/>
        <dbReference type="ChEBI" id="CHEBI:17319"/>
        <dbReference type="ChEBI" id="CHEBI:29917"/>
        <dbReference type="ChEBI" id="CHEBI:33737"/>
        <dbReference type="ChEBI" id="CHEBI:33738"/>
        <dbReference type="ChEBI" id="CHEBI:57586"/>
        <dbReference type="ChEBI" id="CHEBI:57844"/>
        <dbReference type="ChEBI" id="CHEBI:59789"/>
        <dbReference type="ChEBI" id="CHEBI:64428"/>
        <dbReference type="ChEBI" id="CHEBI:149473"/>
        <dbReference type="EC" id="2.8.1.6"/>
    </reaction>
</comment>
<keyword evidence="4 13" id="KW-0004">4Fe-4S</keyword>
<dbReference type="FunFam" id="3.20.20.70:FF:000011">
    <property type="entry name" value="Biotin synthase"/>
    <property type="match status" value="1"/>
</dbReference>